<protein>
    <submittedName>
        <fullName evidence="1">Uncharacterized protein</fullName>
    </submittedName>
</protein>
<gene>
    <name evidence="1" type="ORF">A4U43_C05F22080</name>
</gene>
<organism evidence="1 2">
    <name type="scientific">Asparagus officinalis</name>
    <name type="common">Garden asparagus</name>
    <dbReference type="NCBI Taxonomy" id="4686"/>
    <lineage>
        <taxon>Eukaryota</taxon>
        <taxon>Viridiplantae</taxon>
        <taxon>Streptophyta</taxon>
        <taxon>Embryophyta</taxon>
        <taxon>Tracheophyta</taxon>
        <taxon>Spermatophyta</taxon>
        <taxon>Magnoliopsida</taxon>
        <taxon>Liliopsida</taxon>
        <taxon>Asparagales</taxon>
        <taxon>Asparagaceae</taxon>
        <taxon>Asparagoideae</taxon>
        <taxon>Asparagus</taxon>
    </lineage>
</organism>
<dbReference type="Proteomes" id="UP000243459">
    <property type="component" value="Chromosome 5"/>
</dbReference>
<reference evidence="2" key="1">
    <citation type="journal article" date="2017" name="Nat. Commun.">
        <title>The asparagus genome sheds light on the origin and evolution of a young Y chromosome.</title>
        <authorList>
            <person name="Harkess A."/>
            <person name="Zhou J."/>
            <person name="Xu C."/>
            <person name="Bowers J.E."/>
            <person name="Van der Hulst R."/>
            <person name="Ayyampalayam S."/>
            <person name="Mercati F."/>
            <person name="Riccardi P."/>
            <person name="McKain M.R."/>
            <person name="Kakrana A."/>
            <person name="Tang H."/>
            <person name="Ray J."/>
            <person name="Groenendijk J."/>
            <person name="Arikit S."/>
            <person name="Mathioni S.M."/>
            <person name="Nakano M."/>
            <person name="Shan H."/>
            <person name="Telgmann-Rauber A."/>
            <person name="Kanno A."/>
            <person name="Yue Z."/>
            <person name="Chen H."/>
            <person name="Li W."/>
            <person name="Chen Y."/>
            <person name="Xu X."/>
            <person name="Zhang Y."/>
            <person name="Luo S."/>
            <person name="Chen H."/>
            <person name="Gao J."/>
            <person name="Mao Z."/>
            <person name="Pires J.C."/>
            <person name="Luo M."/>
            <person name="Kudrna D."/>
            <person name="Wing R.A."/>
            <person name="Meyers B.C."/>
            <person name="Yi K."/>
            <person name="Kong H."/>
            <person name="Lavrijsen P."/>
            <person name="Sunseri F."/>
            <person name="Falavigna A."/>
            <person name="Ye Y."/>
            <person name="Leebens-Mack J.H."/>
            <person name="Chen G."/>
        </authorList>
    </citation>
    <scope>NUCLEOTIDE SEQUENCE [LARGE SCALE GENOMIC DNA]</scope>
    <source>
        <strain evidence="2">cv. DH0086</strain>
    </source>
</reference>
<dbReference type="Gramene" id="ONK69364">
    <property type="protein sequence ID" value="ONK69364"/>
    <property type="gene ID" value="A4U43_C05F22080"/>
</dbReference>
<accession>A0A5P1EU82</accession>
<proteinExistence type="predicted"/>
<dbReference type="EMBL" id="CM007385">
    <property type="protein sequence ID" value="ONK69364.1"/>
    <property type="molecule type" value="Genomic_DNA"/>
</dbReference>
<sequence length="116" mass="13226">MLIAELKICRGLPAIEGKNSEIRYVPDPAITITCSSMRYGNYRCIFEEQGNRHKTTLLLQGEKRISPTLTLIQCSFTLAEEQYGHPKNSFLLTRHPSRAFLVLKAEQIRGTNMPLF</sequence>
<evidence type="ECO:0000313" key="1">
    <source>
        <dbReference type="EMBL" id="ONK69364.1"/>
    </source>
</evidence>
<evidence type="ECO:0000313" key="2">
    <source>
        <dbReference type="Proteomes" id="UP000243459"/>
    </source>
</evidence>
<name>A0A5P1EU82_ASPOF</name>
<dbReference type="AlphaFoldDB" id="A0A5P1EU82"/>
<keyword evidence="2" id="KW-1185">Reference proteome</keyword>